<evidence type="ECO:0000256" key="1">
    <source>
        <dbReference type="SAM" id="Phobius"/>
    </source>
</evidence>
<evidence type="ECO:0000313" key="2">
    <source>
        <dbReference type="EMBL" id="GGL49403.1"/>
    </source>
</evidence>
<dbReference type="RefSeq" id="WP_188802175.1">
    <property type="nucleotide sequence ID" value="NZ_BMOK01000004.1"/>
</dbReference>
<keyword evidence="1" id="KW-0812">Transmembrane</keyword>
<keyword evidence="1" id="KW-1133">Transmembrane helix</keyword>
<feature type="transmembrane region" description="Helical" evidence="1">
    <location>
        <begin position="95"/>
        <end position="117"/>
    </location>
</feature>
<sequence length="159" mass="17545">MITIRNLVLPSIILPVFMFYFSPPLLGLAAAASLAVDTVILITVLRFFNIKTKSRLSLLMALWGIGMAADVFGALLLMLAGKNGSRFSLNLIDYYFIYASPLSVTLFCLVVLISAALTYWLDSTLLKKRLSMRQAKRIALVFAVCTAPYAFLIPTSWLG</sequence>
<protein>
    <submittedName>
        <fullName evidence="2">Uncharacterized protein</fullName>
    </submittedName>
</protein>
<name>A0A917W142_9BACL</name>
<gene>
    <name evidence="2" type="ORF">GCM10007968_11910</name>
</gene>
<feature type="transmembrane region" description="Helical" evidence="1">
    <location>
        <begin position="138"/>
        <end position="158"/>
    </location>
</feature>
<reference evidence="2" key="2">
    <citation type="submission" date="2020-09" db="EMBL/GenBank/DDBJ databases">
        <authorList>
            <person name="Sun Q."/>
            <person name="Ohkuma M."/>
        </authorList>
    </citation>
    <scope>NUCLEOTIDE SEQUENCE</scope>
    <source>
        <strain evidence="2">JCM 15325</strain>
    </source>
</reference>
<feature type="transmembrane region" description="Helical" evidence="1">
    <location>
        <begin position="7"/>
        <end position="22"/>
    </location>
</feature>
<evidence type="ECO:0000313" key="3">
    <source>
        <dbReference type="Proteomes" id="UP000654670"/>
    </source>
</evidence>
<reference evidence="2" key="1">
    <citation type="journal article" date="2014" name="Int. J. Syst. Evol. Microbiol.">
        <title>Complete genome sequence of Corynebacterium casei LMG S-19264T (=DSM 44701T), isolated from a smear-ripened cheese.</title>
        <authorList>
            <consortium name="US DOE Joint Genome Institute (JGI-PGF)"/>
            <person name="Walter F."/>
            <person name="Albersmeier A."/>
            <person name="Kalinowski J."/>
            <person name="Ruckert C."/>
        </authorList>
    </citation>
    <scope>NUCLEOTIDE SEQUENCE</scope>
    <source>
        <strain evidence="2">JCM 15325</strain>
    </source>
</reference>
<comment type="caution">
    <text evidence="2">The sequence shown here is derived from an EMBL/GenBank/DDBJ whole genome shotgun (WGS) entry which is preliminary data.</text>
</comment>
<dbReference type="AlphaFoldDB" id="A0A917W142"/>
<dbReference type="Proteomes" id="UP000654670">
    <property type="component" value="Unassembled WGS sequence"/>
</dbReference>
<proteinExistence type="predicted"/>
<feature type="transmembrane region" description="Helical" evidence="1">
    <location>
        <begin position="60"/>
        <end position="80"/>
    </location>
</feature>
<dbReference type="EMBL" id="BMOK01000004">
    <property type="protein sequence ID" value="GGL49403.1"/>
    <property type="molecule type" value="Genomic_DNA"/>
</dbReference>
<feature type="transmembrane region" description="Helical" evidence="1">
    <location>
        <begin position="28"/>
        <end position="48"/>
    </location>
</feature>
<keyword evidence="3" id="KW-1185">Reference proteome</keyword>
<accession>A0A917W142</accession>
<keyword evidence="1" id="KW-0472">Membrane</keyword>
<organism evidence="2 3">
    <name type="scientific">Sporolactobacillus putidus</name>
    <dbReference type="NCBI Taxonomy" id="492735"/>
    <lineage>
        <taxon>Bacteria</taxon>
        <taxon>Bacillati</taxon>
        <taxon>Bacillota</taxon>
        <taxon>Bacilli</taxon>
        <taxon>Bacillales</taxon>
        <taxon>Sporolactobacillaceae</taxon>
        <taxon>Sporolactobacillus</taxon>
    </lineage>
</organism>